<dbReference type="OrthoDB" id="3801318at2759"/>
<feature type="compositionally biased region" description="Polar residues" evidence="5">
    <location>
        <begin position="12"/>
        <end position="23"/>
    </location>
</feature>
<feature type="compositionally biased region" description="Basic and acidic residues" evidence="5">
    <location>
        <begin position="1"/>
        <end position="10"/>
    </location>
</feature>
<dbReference type="SMART" id="SM00184">
    <property type="entry name" value="RING"/>
    <property type="match status" value="1"/>
</dbReference>
<evidence type="ECO:0000256" key="5">
    <source>
        <dbReference type="SAM" id="MobiDB-lite"/>
    </source>
</evidence>
<proteinExistence type="predicted"/>
<evidence type="ECO:0000256" key="2">
    <source>
        <dbReference type="ARBA" id="ARBA00022771"/>
    </source>
</evidence>
<reference evidence="7" key="1">
    <citation type="journal article" date="2020" name="Stud. Mycol.">
        <title>101 Dothideomycetes genomes: a test case for predicting lifestyles and emergence of pathogens.</title>
        <authorList>
            <person name="Haridas S."/>
            <person name="Albert R."/>
            <person name="Binder M."/>
            <person name="Bloem J."/>
            <person name="Labutti K."/>
            <person name="Salamov A."/>
            <person name="Andreopoulos B."/>
            <person name="Baker S."/>
            <person name="Barry K."/>
            <person name="Bills G."/>
            <person name="Bluhm B."/>
            <person name="Cannon C."/>
            <person name="Castanera R."/>
            <person name="Culley D."/>
            <person name="Daum C."/>
            <person name="Ezra D."/>
            <person name="Gonzalez J."/>
            <person name="Henrissat B."/>
            <person name="Kuo A."/>
            <person name="Liang C."/>
            <person name="Lipzen A."/>
            <person name="Lutzoni F."/>
            <person name="Magnuson J."/>
            <person name="Mondo S."/>
            <person name="Nolan M."/>
            <person name="Ohm R."/>
            <person name="Pangilinan J."/>
            <person name="Park H.-J."/>
            <person name="Ramirez L."/>
            <person name="Alfaro M."/>
            <person name="Sun H."/>
            <person name="Tritt A."/>
            <person name="Yoshinaga Y."/>
            <person name="Zwiers L.-H."/>
            <person name="Turgeon B."/>
            <person name="Goodwin S."/>
            <person name="Spatafora J."/>
            <person name="Crous P."/>
            <person name="Grigoriev I."/>
        </authorList>
    </citation>
    <scope>NUCLEOTIDE SEQUENCE</scope>
    <source>
        <strain evidence="7">CBS 122368</strain>
    </source>
</reference>
<evidence type="ECO:0000256" key="3">
    <source>
        <dbReference type="ARBA" id="ARBA00022833"/>
    </source>
</evidence>
<dbReference type="GO" id="GO:0008270">
    <property type="term" value="F:zinc ion binding"/>
    <property type="evidence" value="ECO:0007669"/>
    <property type="project" value="UniProtKB-KW"/>
</dbReference>
<dbReference type="InterPro" id="IPR001841">
    <property type="entry name" value="Znf_RING"/>
</dbReference>
<dbReference type="GO" id="GO:0016567">
    <property type="term" value="P:protein ubiquitination"/>
    <property type="evidence" value="ECO:0007669"/>
    <property type="project" value="TreeGrafter"/>
</dbReference>
<dbReference type="AlphaFoldDB" id="A0A6A6ICJ2"/>
<feature type="domain" description="RING-type" evidence="6">
    <location>
        <begin position="25"/>
        <end position="72"/>
    </location>
</feature>
<evidence type="ECO:0000256" key="1">
    <source>
        <dbReference type="ARBA" id="ARBA00022723"/>
    </source>
</evidence>
<evidence type="ECO:0000313" key="7">
    <source>
        <dbReference type="EMBL" id="KAF2248295.1"/>
    </source>
</evidence>
<keyword evidence="1" id="KW-0479">Metal-binding</keyword>
<protein>
    <recommendedName>
        <fullName evidence="6">RING-type domain-containing protein</fullName>
    </recommendedName>
</protein>
<accession>A0A6A6ICJ2</accession>
<keyword evidence="8" id="KW-1185">Reference proteome</keyword>
<keyword evidence="3" id="KW-0862">Zinc</keyword>
<evidence type="ECO:0000313" key="8">
    <source>
        <dbReference type="Proteomes" id="UP000800094"/>
    </source>
</evidence>
<feature type="region of interest" description="Disordered" evidence="5">
    <location>
        <begin position="1"/>
        <end position="24"/>
    </location>
</feature>
<dbReference type="Proteomes" id="UP000800094">
    <property type="component" value="Unassembled WGS sequence"/>
</dbReference>
<dbReference type="PROSITE" id="PS50089">
    <property type="entry name" value="ZF_RING_2"/>
    <property type="match status" value="1"/>
</dbReference>
<dbReference type="SUPFAM" id="SSF57850">
    <property type="entry name" value="RING/U-box"/>
    <property type="match status" value="1"/>
</dbReference>
<dbReference type="PANTHER" id="PTHR45969:SF69">
    <property type="entry name" value="FINGER DOMAIN PROTEIN, PUTATIVE (AFU_ORTHOLOGUE AFUA_3G12190)-RELATED"/>
    <property type="match status" value="1"/>
</dbReference>
<dbReference type="InterPro" id="IPR013083">
    <property type="entry name" value="Znf_RING/FYVE/PHD"/>
</dbReference>
<gene>
    <name evidence="7" type="ORF">BU26DRAFT_565698</name>
</gene>
<dbReference type="GeneID" id="54586754"/>
<evidence type="ECO:0000256" key="4">
    <source>
        <dbReference type="PROSITE-ProRule" id="PRU00175"/>
    </source>
</evidence>
<organism evidence="7 8">
    <name type="scientific">Trematosphaeria pertusa</name>
    <dbReference type="NCBI Taxonomy" id="390896"/>
    <lineage>
        <taxon>Eukaryota</taxon>
        <taxon>Fungi</taxon>
        <taxon>Dikarya</taxon>
        <taxon>Ascomycota</taxon>
        <taxon>Pezizomycotina</taxon>
        <taxon>Dothideomycetes</taxon>
        <taxon>Pleosporomycetidae</taxon>
        <taxon>Pleosporales</taxon>
        <taxon>Massarineae</taxon>
        <taxon>Trematosphaeriaceae</taxon>
        <taxon>Trematosphaeria</taxon>
    </lineage>
</organism>
<evidence type="ECO:0000259" key="6">
    <source>
        <dbReference type="PROSITE" id="PS50089"/>
    </source>
</evidence>
<dbReference type="RefSeq" id="XP_033683299.1">
    <property type="nucleotide sequence ID" value="XM_033833424.1"/>
</dbReference>
<dbReference type="Pfam" id="PF13639">
    <property type="entry name" value="zf-RING_2"/>
    <property type="match status" value="1"/>
</dbReference>
<keyword evidence="2 4" id="KW-0863">Zinc-finger</keyword>
<dbReference type="EMBL" id="ML987196">
    <property type="protein sequence ID" value="KAF2248295.1"/>
    <property type="molecule type" value="Genomic_DNA"/>
</dbReference>
<dbReference type="GO" id="GO:0061630">
    <property type="term" value="F:ubiquitin protein ligase activity"/>
    <property type="evidence" value="ECO:0007669"/>
    <property type="project" value="TreeGrafter"/>
</dbReference>
<name>A0A6A6ICJ2_9PLEO</name>
<sequence>MASASRDDYIHNNLTPSSPSDETTCPICSEDWKPQTMEIVTTHCGHVFHKDCVIAWLESEFAGSSNTCPSCRSVFFESSSDGDDEEDSEDDEDDYDAPIAAIGLIFRETFSVILQADALRQRFGIDLTDVSKPDRFRQALEATVEYAGDAGLPLMEHPEMTPAGVQVIKASATRGLLANEIIRVNEHLMTPDDWVEMLGQLSACREQASDPANFADTQHVDTLVRAVDYMWMACVKPDPCYTLRLSERRPGACLTSVLWAISSNNHPVQRGNLEYRGEQINLFDDGLVQNYLHFQVEVAVQHDGHNPVLRITELQPGSVSRLMVAEGMARVDILTNDGPVVEVTPVFADGPFGLGP</sequence>
<dbReference type="Gene3D" id="3.30.40.10">
    <property type="entry name" value="Zinc/RING finger domain, C3HC4 (zinc finger)"/>
    <property type="match status" value="1"/>
</dbReference>
<dbReference type="PANTHER" id="PTHR45969">
    <property type="entry name" value="RING ZINC FINGER PROTEIN-RELATED"/>
    <property type="match status" value="1"/>
</dbReference>